<feature type="domain" description="DUF3696" evidence="1">
    <location>
        <begin position="315"/>
        <end position="365"/>
    </location>
</feature>
<dbReference type="STRING" id="578942.SAMN05216289_1162"/>
<feature type="domain" description="Endonuclease GajA/Old nuclease/RecF-like AAA" evidence="2">
    <location>
        <begin position="1"/>
        <end position="46"/>
    </location>
</feature>
<dbReference type="Pfam" id="PF13175">
    <property type="entry name" value="AAA_15"/>
    <property type="match status" value="1"/>
</dbReference>
<gene>
    <name evidence="4" type="ORF">SAMN05216289_1162</name>
</gene>
<dbReference type="PIRSF" id="PIRSF034888">
    <property type="entry name" value="P-loop_UCP034888"/>
    <property type="match status" value="1"/>
</dbReference>
<dbReference type="InterPro" id="IPR051396">
    <property type="entry name" value="Bact_Antivir_Def_Nuclease"/>
</dbReference>
<dbReference type="PANTHER" id="PTHR43581:SF2">
    <property type="entry name" value="EXCINUCLEASE ATPASE SUBUNIT"/>
    <property type="match status" value="1"/>
</dbReference>
<dbReference type="RefSeq" id="WP_092408100.1">
    <property type="nucleotide sequence ID" value="NZ_FOVF01000016.1"/>
</dbReference>
<dbReference type="InterPro" id="IPR014592">
    <property type="entry name" value="P-loop_UCP034888"/>
</dbReference>
<dbReference type="InterPro" id="IPR027417">
    <property type="entry name" value="P-loop_NTPase"/>
</dbReference>
<dbReference type="InterPro" id="IPR022532">
    <property type="entry name" value="DUF3696"/>
</dbReference>
<feature type="domain" description="ATPase AAA-type core" evidence="3">
    <location>
        <begin position="174"/>
        <end position="304"/>
    </location>
</feature>
<dbReference type="AlphaFoldDB" id="A0A1I4Y9J4"/>
<evidence type="ECO:0000259" key="2">
    <source>
        <dbReference type="Pfam" id="PF13175"/>
    </source>
</evidence>
<proteinExistence type="predicted"/>
<dbReference type="Proteomes" id="UP000198575">
    <property type="component" value="Unassembled WGS sequence"/>
</dbReference>
<evidence type="ECO:0000313" key="4">
    <source>
        <dbReference type="EMBL" id="SFN34738.1"/>
    </source>
</evidence>
<evidence type="ECO:0000259" key="3">
    <source>
        <dbReference type="Pfam" id="PF13304"/>
    </source>
</evidence>
<organism evidence="4 5">
    <name type="scientific">Dokdonella immobilis</name>
    <dbReference type="NCBI Taxonomy" id="578942"/>
    <lineage>
        <taxon>Bacteria</taxon>
        <taxon>Pseudomonadati</taxon>
        <taxon>Pseudomonadota</taxon>
        <taxon>Gammaproteobacteria</taxon>
        <taxon>Lysobacterales</taxon>
        <taxon>Rhodanobacteraceae</taxon>
        <taxon>Dokdonella</taxon>
    </lineage>
</organism>
<evidence type="ECO:0000259" key="1">
    <source>
        <dbReference type="Pfam" id="PF12476"/>
    </source>
</evidence>
<evidence type="ECO:0000313" key="5">
    <source>
        <dbReference type="Proteomes" id="UP000198575"/>
    </source>
</evidence>
<dbReference type="EMBL" id="FOVF01000016">
    <property type="protein sequence ID" value="SFN34738.1"/>
    <property type="molecule type" value="Genomic_DNA"/>
</dbReference>
<keyword evidence="5" id="KW-1185">Reference proteome</keyword>
<protein>
    <submittedName>
        <fullName evidence="4">Predicted ATPase</fullName>
    </submittedName>
</protein>
<dbReference type="InterPro" id="IPR041685">
    <property type="entry name" value="AAA_GajA/Old/RecF-like"/>
</dbReference>
<reference evidence="4 5" key="1">
    <citation type="submission" date="2016-10" db="EMBL/GenBank/DDBJ databases">
        <authorList>
            <person name="de Groot N.N."/>
        </authorList>
    </citation>
    <scope>NUCLEOTIDE SEQUENCE [LARGE SCALE GENOMIC DNA]</scope>
    <source>
        <strain evidence="4 5">CGMCC 1.7659</strain>
    </source>
</reference>
<accession>A0A1I4Y9J4</accession>
<dbReference type="GO" id="GO:0005524">
    <property type="term" value="F:ATP binding"/>
    <property type="evidence" value="ECO:0007669"/>
    <property type="project" value="InterPro"/>
</dbReference>
<dbReference type="InterPro" id="IPR003959">
    <property type="entry name" value="ATPase_AAA_core"/>
</dbReference>
<dbReference type="PANTHER" id="PTHR43581">
    <property type="entry name" value="ATP/GTP PHOSPHATASE"/>
    <property type="match status" value="1"/>
</dbReference>
<dbReference type="OrthoDB" id="104167at2"/>
<dbReference type="Pfam" id="PF13304">
    <property type="entry name" value="AAA_21"/>
    <property type="match status" value="1"/>
</dbReference>
<dbReference type="Gene3D" id="3.40.50.300">
    <property type="entry name" value="P-loop containing nucleotide triphosphate hydrolases"/>
    <property type="match status" value="2"/>
</dbReference>
<name>A0A1I4Y9J4_9GAMM</name>
<dbReference type="SUPFAM" id="SSF52540">
    <property type="entry name" value="P-loop containing nucleoside triphosphate hydrolases"/>
    <property type="match status" value="1"/>
</dbReference>
<dbReference type="Pfam" id="PF12476">
    <property type="entry name" value="DUF3696"/>
    <property type="match status" value="1"/>
</dbReference>
<dbReference type="GO" id="GO:0016887">
    <property type="term" value="F:ATP hydrolysis activity"/>
    <property type="evidence" value="ECO:0007669"/>
    <property type="project" value="InterPro"/>
</dbReference>
<sequence>MIRKLSLQNFKSFRESEISFGMLTLLSGINGSGKSTILQSLGALKQSFDAGSLGLRGGLLLNGEYVELGVGKDVLCEYSDAPNVGISVETDDTTHSWTFAYAESDDMLLMTAAPPPSAGTPRWLSSGFQFLRADRIAPAVVYPKSYNESVRRRFLGIHGQYAPYFLSVHQDEQIGDGRLRQDGTSSRLLDQVNAWLSEISPGVSVSAVEIGGADLAQLLFRYGGSAGLDSSNDYRPTNVGFGLSHVLPIITACLAARTGDIVILENPEAHLHPRGQVVMGELLSRAANDGVQVIVESHSDHLLNGMRLAVKNSLIRSEYVKLHFCRRKKDGRGSELTSPNVDSGGRVSEWPPGFFDEWERTLMDLV</sequence>